<organism evidence="6 7">
    <name type="scientific">Rufibacter latericius</name>
    <dbReference type="NCBI Taxonomy" id="2487040"/>
    <lineage>
        <taxon>Bacteria</taxon>
        <taxon>Pseudomonadati</taxon>
        <taxon>Bacteroidota</taxon>
        <taxon>Cytophagia</taxon>
        <taxon>Cytophagales</taxon>
        <taxon>Hymenobacteraceae</taxon>
        <taxon>Rufibacter</taxon>
    </lineage>
</organism>
<sequence length="290" mass="32141">MHIPLLRRYRNLSILFLTVLTFACKETEVVPTKSLTLADEQLLLGNPSGATAEIGDEDDYLIMRPQYALSYSRARATPNWVSWHVSPYWLGTSPRQVDDFRTDTDLPEGWYRVRASSFQGSGFDRGHNAPSADRTRTEEDNSATFLMTNIIPQAPRNNQDTWGNLEAYTRDLAREGMEVYVVMGSYGRGGTGANGPAVTVDNGRVTVPARIWKVLVVLPQGENDLERITTGTRVIAVDTPNSNSASPQWGTYRTSVDAIEKATGYDLLSALPQQLQRVLEAKVDNGLTSL</sequence>
<dbReference type="Proteomes" id="UP000272117">
    <property type="component" value="Unassembled WGS sequence"/>
</dbReference>
<dbReference type="InterPro" id="IPR040255">
    <property type="entry name" value="Non-specific_endonuclease"/>
</dbReference>
<dbReference type="Pfam" id="PF01223">
    <property type="entry name" value="Endonuclease_NS"/>
    <property type="match status" value="1"/>
</dbReference>
<evidence type="ECO:0000259" key="5">
    <source>
        <dbReference type="SMART" id="SM00892"/>
    </source>
</evidence>
<dbReference type="InterPro" id="IPR044929">
    <property type="entry name" value="DNA/RNA_non-sp_Endonuclease_sf"/>
</dbReference>
<evidence type="ECO:0000256" key="3">
    <source>
        <dbReference type="SAM" id="MobiDB-lite"/>
    </source>
</evidence>
<dbReference type="SUPFAM" id="SSF54060">
    <property type="entry name" value="His-Me finger endonucleases"/>
    <property type="match status" value="1"/>
</dbReference>
<dbReference type="GO" id="GO:0016787">
    <property type="term" value="F:hydrolase activity"/>
    <property type="evidence" value="ECO:0007669"/>
    <property type="project" value="InterPro"/>
</dbReference>
<keyword evidence="6" id="KW-0255">Endonuclease</keyword>
<dbReference type="CDD" id="cd00091">
    <property type="entry name" value="NUC"/>
    <property type="match status" value="1"/>
</dbReference>
<dbReference type="InterPro" id="IPR044925">
    <property type="entry name" value="His-Me_finger_sf"/>
</dbReference>
<name>A0A3M9MF21_9BACT</name>
<feature type="domain" description="DNA/RNA non-specific endonuclease/pyrophosphatase/phosphodiesterase" evidence="5">
    <location>
        <begin position="63"/>
        <end position="274"/>
    </location>
</feature>
<dbReference type="SMART" id="SM00892">
    <property type="entry name" value="Endonuclease_NS"/>
    <property type="match status" value="1"/>
</dbReference>
<evidence type="ECO:0000256" key="1">
    <source>
        <dbReference type="PIRSR" id="PIRSR640255-1"/>
    </source>
</evidence>
<keyword evidence="7" id="KW-1185">Reference proteome</keyword>
<feature type="domain" description="ENPP1-3/EXOG-like endonuclease/phosphodiesterase" evidence="4">
    <location>
        <begin position="64"/>
        <end position="274"/>
    </location>
</feature>
<dbReference type="RefSeq" id="WP_123128249.1">
    <property type="nucleotide sequence ID" value="NZ_RJJD01000013.1"/>
</dbReference>
<dbReference type="InterPro" id="IPR020821">
    <property type="entry name" value="ENPP1-3/EXOG-like_nuc-like"/>
</dbReference>
<dbReference type="AlphaFoldDB" id="A0A3M9MF21"/>
<dbReference type="OrthoDB" id="9811262at2"/>
<dbReference type="SMART" id="SM00477">
    <property type="entry name" value="NUC"/>
    <property type="match status" value="1"/>
</dbReference>
<proteinExistence type="predicted"/>
<protein>
    <submittedName>
        <fullName evidence="6">DNA/RNA non-specific endonuclease</fullName>
    </submittedName>
</protein>
<dbReference type="PANTHER" id="PTHR13966:SF5">
    <property type="entry name" value="ENDONUCLEASE G, MITOCHONDRIAL"/>
    <property type="match status" value="1"/>
</dbReference>
<evidence type="ECO:0000259" key="4">
    <source>
        <dbReference type="SMART" id="SM00477"/>
    </source>
</evidence>
<accession>A0A3M9MF21</accession>
<gene>
    <name evidence="6" type="ORF">EFB08_17455</name>
</gene>
<reference evidence="6 7" key="1">
    <citation type="submission" date="2018-11" db="EMBL/GenBank/DDBJ databases">
        <title>Rufibacter latericius sp. nov., isolated from water in Baiyang Lake.</title>
        <authorList>
            <person name="Yang Y."/>
        </authorList>
    </citation>
    <scope>NUCLEOTIDE SEQUENCE [LARGE SCALE GENOMIC DNA]</scope>
    <source>
        <strain evidence="6 7">R-22-1c-1</strain>
    </source>
</reference>
<dbReference type="EMBL" id="RJJD01000013">
    <property type="protein sequence ID" value="RNI24159.1"/>
    <property type="molecule type" value="Genomic_DNA"/>
</dbReference>
<dbReference type="PANTHER" id="PTHR13966">
    <property type="entry name" value="ENDONUCLEASE RELATED"/>
    <property type="match status" value="1"/>
</dbReference>
<comment type="caution">
    <text evidence="6">The sequence shown here is derived from an EMBL/GenBank/DDBJ whole genome shotgun (WGS) entry which is preliminary data.</text>
</comment>
<keyword evidence="6" id="KW-0540">Nuclease</keyword>
<feature type="active site" description="Proton acceptor" evidence="1">
    <location>
        <position position="127"/>
    </location>
</feature>
<dbReference type="GO" id="GO:0004519">
    <property type="term" value="F:endonuclease activity"/>
    <property type="evidence" value="ECO:0007669"/>
    <property type="project" value="UniProtKB-KW"/>
</dbReference>
<keyword evidence="2" id="KW-0479">Metal-binding</keyword>
<feature type="region of interest" description="Disordered" evidence="3">
    <location>
        <begin position="121"/>
        <end position="140"/>
    </location>
</feature>
<dbReference type="InterPro" id="IPR001604">
    <property type="entry name" value="Endo_G_ENPP1-like_dom"/>
</dbReference>
<feature type="binding site" evidence="2">
    <location>
        <position position="158"/>
    </location>
    <ligand>
        <name>Mg(2+)</name>
        <dbReference type="ChEBI" id="CHEBI:18420"/>
        <note>catalytic</note>
    </ligand>
</feature>
<dbReference type="GO" id="GO:0003676">
    <property type="term" value="F:nucleic acid binding"/>
    <property type="evidence" value="ECO:0007669"/>
    <property type="project" value="InterPro"/>
</dbReference>
<evidence type="ECO:0000313" key="7">
    <source>
        <dbReference type="Proteomes" id="UP000272117"/>
    </source>
</evidence>
<dbReference type="GO" id="GO:0046872">
    <property type="term" value="F:metal ion binding"/>
    <property type="evidence" value="ECO:0007669"/>
    <property type="project" value="UniProtKB-KW"/>
</dbReference>
<dbReference type="Gene3D" id="3.40.570.10">
    <property type="entry name" value="Extracellular Endonuclease, subunit A"/>
    <property type="match status" value="1"/>
</dbReference>
<dbReference type="PROSITE" id="PS51257">
    <property type="entry name" value="PROKAR_LIPOPROTEIN"/>
    <property type="match status" value="1"/>
</dbReference>
<evidence type="ECO:0000313" key="6">
    <source>
        <dbReference type="EMBL" id="RNI24159.1"/>
    </source>
</evidence>
<keyword evidence="6" id="KW-0378">Hydrolase</keyword>
<evidence type="ECO:0000256" key="2">
    <source>
        <dbReference type="PIRSR" id="PIRSR640255-2"/>
    </source>
</evidence>